<dbReference type="Proteomes" id="UP000185841">
    <property type="component" value="Unassembled WGS sequence"/>
</dbReference>
<keyword evidence="2" id="KW-0808">Transferase</keyword>
<sequence>MLDILRSRYPALLALLAQLLALAVIASLLLLFVRFVDWRPSLWQAALAQGALAAALGQWLGLRRWWLALNLAFVPGLLALQSREWPAWWFLVAFGLLLLINWNSFRERVPLYLSGARTRQRLSQRLAALPPDFRFVDLGCGLGSALVQLARDYPQARLVGVETAPLVFLLAWLRCLPYRHVRVRYRSLWREPLGDYDVVYCFLSPAPMAELWAKARREMRPGSLLVSNSFEVPGVPAGEVIALHDWRDSRLLLWHF</sequence>
<feature type="transmembrane region" description="Helical" evidence="4">
    <location>
        <begin position="12"/>
        <end position="36"/>
    </location>
</feature>
<dbReference type="InterPro" id="IPR029063">
    <property type="entry name" value="SAM-dependent_MTases_sf"/>
</dbReference>
<gene>
    <name evidence="5" type="ORF">SAMN05878282_101891</name>
</gene>
<dbReference type="GO" id="GO:0016279">
    <property type="term" value="F:protein-lysine N-methyltransferase activity"/>
    <property type="evidence" value="ECO:0007669"/>
    <property type="project" value="InterPro"/>
</dbReference>
<dbReference type="PANTHER" id="PTHR13610:SF11">
    <property type="entry name" value="METHYLTRANSFERASE DOMAIN-CONTAINING PROTEIN"/>
    <property type="match status" value="1"/>
</dbReference>
<dbReference type="RefSeq" id="WP_076424459.1">
    <property type="nucleotide sequence ID" value="NZ_FTMP01000001.1"/>
</dbReference>
<protein>
    <recommendedName>
        <fullName evidence="7">Class I SAM-dependent methyltransferase</fullName>
    </recommendedName>
</protein>
<evidence type="ECO:0000313" key="5">
    <source>
        <dbReference type="EMBL" id="SIQ01575.1"/>
    </source>
</evidence>
<feature type="transmembrane region" description="Helical" evidence="4">
    <location>
        <begin position="87"/>
        <end position="105"/>
    </location>
</feature>
<evidence type="ECO:0000256" key="2">
    <source>
        <dbReference type="ARBA" id="ARBA00022679"/>
    </source>
</evidence>
<reference evidence="5 6" key="1">
    <citation type="submission" date="2017-01" db="EMBL/GenBank/DDBJ databases">
        <authorList>
            <person name="Mah S.A."/>
            <person name="Swanson W.J."/>
            <person name="Moy G.W."/>
            <person name="Vacquier V.D."/>
        </authorList>
    </citation>
    <scope>NUCLEOTIDE SEQUENCE [LARGE SCALE GENOMIC DNA]</scope>
    <source>
        <strain evidence="5 6">RU36E</strain>
    </source>
</reference>
<dbReference type="InterPro" id="IPR026170">
    <property type="entry name" value="FAM173A/B"/>
</dbReference>
<dbReference type="CDD" id="cd02440">
    <property type="entry name" value="AdoMet_MTases"/>
    <property type="match status" value="1"/>
</dbReference>
<evidence type="ECO:0008006" key="7">
    <source>
        <dbReference type="Google" id="ProtNLM"/>
    </source>
</evidence>
<keyword evidence="4" id="KW-0472">Membrane</keyword>
<dbReference type="PANTHER" id="PTHR13610">
    <property type="entry name" value="METHYLTRANSFERASE DOMAIN-CONTAINING PROTEIN"/>
    <property type="match status" value="1"/>
</dbReference>
<evidence type="ECO:0000256" key="3">
    <source>
        <dbReference type="ARBA" id="ARBA00022691"/>
    </source>
</evidence>
<keyword evidence="4" id="KW-0812">Transmembrane</keyword>
<accession>A0A1N6PB28</accession>
<evidence type="ECO:0000256" key="4">
    <source>
        <dbReference type="SAM" id="Phobius"/>
    </source>
</evidence>
<dbReference type="GO" id="GO:0032259">
    <property type="term" value="P:methylation"/>
    <property type="evidence" value="ECO:0007669"/>
    <property type="project" value="UniProtKB-KW"/>
</dbReference>
<evidence type="ECO:0000256" key="1">
    <source>
        <dbReference type="ARBA" id="ARBA00022603"/>
    </source>
</evidence>
<dbReference type="AlphaFoldDB" id="A0A1N6PB28"/>
<keyword evidence="1" id="KW-0489">Methyltransferase</keyword>
<dbReference type="Gene3D" id="3.40.50.150">
    <property type="entry name" value="Vaccinia Virus protein VP39"/>
    <property type="match status" value="1"/>
</dbReference>
<organism evidence="5 6">
    <name type="scientific">Aquipseudomonas alcaligenes</name>
    <name type="common">Pseudomonas alcaligenes</name>
    <dbReference type="NCBI Taxonomy" id="43263"/>
    <lineage>
        <taxon>Bacteria</taxon>
        <taxon>Pseudomonadati</taxon>
        <taxon>Pseudomonadota</taxon>
        <taxon>Gammaproteobacteria</taxon>
        <taxon>Pseudomonadales</taxon>
        <taxon>Pseudomonadaceae</taxon>
        <taxon>Aquipseudomonas</taxon>
    </lineage>
</organism>
<proteinExistence type="predicted"/>
<keyword evidence="4" id="KW-1133">Transmembrane helix</keyword>
<dbReference type="EMBL" id="FTMP01000001">
    <property type="protein sequence ID" value="SIQ01575.1"/>
    <property type="molecule type" value="Genomic_DNA"/>
</dbReference>
<evidence type="ECO:0000313" key="6">
    <source>
        <dbReference type="Proteomes" id="UP000185841"/>
    </source>
</evidence>
<name>A0A1N6PB28_AQUAC</name>
<dbReference type="SUPFAM" id="SSF53335">
    <property type="entry name" value="S-adenosyl-L-methionine-dependent methyltransferases"/>
    <property type="match status" value="1"/>
</dbReference>
<keyword evidence="3" id="KW-0949">S-adenosyl-L-methionine</keyword>
<feature type="transmembrane region" description="Helical" evidence="4">
    <location>
        <begin position="42"/>
        <end position="60"/>
    </location>
</feature>